<organism evidence="2 3">
    <name type="scientific">Cirrhinus molitorella</name>
    <name type="common">mud carp</name>
    <dbReference type="NCBI Taxonomy" id="172907"/>
    <lineage>
        <taxon>Eukaryota</taxon>
        <taxon>Metazoa</taxon>
        <taxon>Chordata</taxon>
        <taxon>Craniata</taxon>
        <taxon>Vertebrata</taxon>
        <taxon>Euteleostomi</taxon>
        <taxon>Actinopterygii</taxon>
        <taxon>Neopterygii</taxon>
        <taxon>Teleostei</taxon>
        <taxon>Ostariophysi</taxon>
        <taxon>Cypriniformes</taxon>
        <taxon>Cyprinidae</taxon>
        <taxon>Labeoninae</taxon>
        <taxon>Labeonini</taxon>
        <taxon>Cirrhinus</taxon>
    </lineage>
</organism>
<name>A0AA88TW98_9TELE</name>
<protein>
    <submittedName>
        <fullName evidence="2">Uncharacterized protein</fullName>
    </submittedName>
</protein>
<keyword evidence="3" id="KW-1185">Reference proteome</keyword>
<evidence type="ECO:0000313" key="3">
    <source>
        <dbReference type="Proteomes" id="UP001187343"/>
    </source>
</evidence>
<sequence length="94" mass="10748">MCNFTLCCLLCWFQNSKSDIAATQNSSQGGGREVKPNRRLKKRPRRKWYLEAQTGCPAARPDCEPPPNTVKWLKLIQDPESSALFFPSLLFFVI</sequence>
<comment type="caution">
    <text evidence="2">The sequence shown here is derived from an EMBL/GenBank/DDBJ whole genome shotgun (WGS) entry which is preliminary data.</text>
</comment>
<evidence type="ECO:0000313" key="2">
    <source>
        <dbReference type="EMBL" id="KAK2913478.1"/>
    </source>
</evidence>
<dbReference type="AlphaFoldDB" id="A0AA88TW98"/>
<proteinExistence type="predicted"/>
<accession>A0AA88TW98</accession>
<feature type="chain" id="PRO_5041708540" evidence="1">
    <location>
        <begin position="19"/>
        <end position="94"/>
    </location>
</feature>
<reference evidence="2" key="1">
    <citation type="submission" date="2023-08" db="EMBL/GenBank/DDBJ databases">
        <title>Chromosome-level Genome Assembly of mud carp (Cirrhinus molitorella).</title>
        <authorList>
            <person name="Liu H."/>
        </authorList>
    </citation>
    <scope>NUCLEOTIDE SEQUENCE</scope>
    <source>
        <strain evidence="2">Prfri</strain>
        <tissue evidence="2">Muscle</tissue>
    </source>
</reference>
<keyword evidence="1" id="KW-0732">Signal</keyword>
<gene>
    <name evidence="2" type="ORF">Q8A67_001877</name>
</gene>
<feature type="signal peptide" evidence="1">
    <location>
        <begin position="1"/>
        <end position="18"/>
    </location>
</feature>
<evidence type="ECO:0000256" key="1">
    <source>
        <dbReference type="SAM" id="SignalP"/>
    </source>
</evidence>
<dbReference type="EMBL" id="JAUYZG010000002">
    <property type="protein sequence ID" value="KAK2913478.1"/>
    <property type="molecule type" value="Genomic_DNA"/>
</dbReference>
<dbReference type="Proteomes" id="UP001187343">
    <property type="component" value="Unassembled WGS sequence"/>
</dbReference>